<sequence length="200" mass="22954">MSNKQEELETLAQSQRFDITGINERWWDESSDWNALLDGCKPFIRYRQGRRGPLMYAMQRLECMEEVTAGNNIPVRIKGQTNNVDVIIGVYYRPPGQDYDVDKLFLDELRDTSKSTALVLMGNFNLPEINCEHHTADTTWARRFLKILDDNFMEQVLMELTQKDALLDLLLVNGVDPVSEGDIGGCLGHSDHEVIEFEIL</sequence>
<proteinExistence type="predicted"/>
<dbReference type="Gene3D" id="3.60.10.10">
    <property type="entry name" value="Endonuclease/exonuclease/phosphatase"/>
    <property type="match status" value="1"/>
</dbReference>
<dbReference type="InterPro" id="IPR036691">
    <property type="entry name" value="Endo/exonu/phosph_ase_sf"/>
</dbReference>
<name>A0ABQ9DDF6_9PASS</name>
<dbReference type="PANTHER" id="PTHR33395:SF22">
    <property type="entry name" value="REVERSE TRANSCRIPTASE DOMAIN-CONTAINING PROTEIN"/>
    <property type="match status" value="1"/>
</dbReference>
<evidence type="ECO:0000313" key="1">
    <source>
        <dbReference type="EMBL" id="KAJ7416492.1"/>
    </source>
</evidence>
<gene>
    <name evidence="1" type="ORF">WISP_70793</name>
</gene>
<protein>
    <submittedName>
        <fullName evidence="1">Adaptin ear-binding coat-associated protein 1</fullName>
    </submittedName>
</protein>
<organism evidence="1 2">
    <name type="scientific">Willisornis vidua</name>
    <name type="common">Xingu scale-backed antbird</name>
    <dbReference type="NCBI Taxonomy" id="1566151"/>
    <lineage>
        <taxon>Eukaryota</taxon>
        <taxon>Metazoa</taxon>
        <taxon>Chordata</taxon>
        <taxon>Craniata</taxon>
        <taxon>Vertebrata</taxon>
        <taxon>Euteleostomi</taxon>
        <taxon>Archelosauria</taxon>
        <taxon>Archosauria</taxon>
        <taxon>Dinosauria</taxon>
        <taxon>Saurischia</taxon>
        <taxon>Theropoda</taxon>
        <taxon>Coelurosauria</taxon>
        <taxon>Aves</taxon>
        <taxon>Neognathae</taxon>
        <taxon>Neoaves</taxon>
        <taxon>Telluraves</taxon>
        <taxon>Australaves</taxon>
        <taxon>Passeriformes</taxon>
        <taxon>Thamnophilidae</taxon>
        <taxon>Willisornis</taxon>
    </lineage>
</organism>
<reference evidence="1" key="1">
    <citation type="submission" date="2019-10" db="EMBL/GenBank/DDBJ databases">
        <authorList>
            <person name="Soares A.E.R."/>
            <person name="Aleixo A."/>
            <person name="Schneider P."/>
            <person name="Miyaki C.Y."/>
            <person name="Schneider M.P."/>
            <person name="Mello C."/>
            <person name="Vasconcelos A.T.R."/>
        </authorList>
    </citation>
    <scope>NUCLEOTIDE SEQUENCE</scope>
    <source>
        <tissue evidence="1">Muscle</tissue>
    </source>
</reference>
<dbReference type="Proteomes" id="UP001145742">
    <property type="component" value="Unassembled WGS sequence"/>
</dbReference>
<dbReference type="EMBL" id="WHWB01033834">
    <property type="protein sequence ID" value="KAJ7416492.1"/>
    <property type="molecule type" value="Genomic_DNA"/>
</dbReference>
<evidence type="ECO:0000313" key="2">
    <source>
        <dbReference type="Proteomes" id="UP001145742"/>
    </source>
</evidence>
<dbReference type="PANTHER" id="PTHR33395">
    <property type="entry name" value="TRANSCRIPTASE, PUTATIVE-RELATED-RELATED"/>
    <property type="match status" value="1"/>
</dbReference>
<keyword evidence="2" id="KW-1185">Reference proteome</keyword>
<accession>A0ABQ9DDF6</accession>
<dbReference type="SUPFAM" id="SSF56219">
    <property type="entry name" value="DNase I-like"/>
    <property type="match status" value="1"/>
</dbReference>
<comment type="caution">
    <text evidence="1">The sequence shown here is derived from an EMBL/GenBank/DDBJ whole genome shotgun (WGS) entry which is preliminary data.</text>
</comment>